<evidence type="ECO:0000256" key="1">
    <source>
        <dbReference type="SAM" id="MobiDB-lite"/>
    </source>
</evidence>
<name>A0ABP1RSG8_9HEXA</name>
<protein>
    <submittedName>
        <fullName evidence="2">Uncharacterized protein</fullName>
    </submittedName>
</protein>
<feature type="compositionally biased region" description="Polar residues" evidence="1">
    <location>
        <begin position="139"/>
        <end position="151"/>
    </location>
</feature>
<dbReference type="Proteomes" id="UP001642540">
    <property type="component" value="Unassembled WGS sequence"/>
</dbReference>
<accession>A0ABP1RSG8</accession>
<organism evidence="2 3">
    <name type="scientific">Orchesella dallaii</name>
    <dbReference type="NCBI Taxonomy" id="48710"/>
    <lineage>
        <taxon>Eukaryota</taxon>
        <taxon>Metazoa</taxon>
        <taxon>Ecdysozoa</taxon>
        <taxon>Arthropoda</taxon>
        <taxon>Hexapoda</taxon>
        <taxon>Collembola</taxon>
        <taxon>Entomobryomorpha</taxon>
        <taxon>Entomobryoidea</taxon>
        <taxon>Orchesellidae</taxon>
        <taxon>Orchesellinae</taxon>
        <taxon>Orchesella</taxon>
    </lineage>
</organism>
<sequence length="192" mass="20066">MSCLVCTMPFFKRNKSKKKPADTVQTVSIQKIDEVAGKYTSSDGAPPVPRRTKDSKGSEGSSSLGSAMSGSHHDGSSGSLQSPHPSQINGSFANATSPSGARTFPGQEVTSTLEPVLENSIADPNLPPHGSSKLPVPGETSSVSSFGSFRQKSAKESTKHTLASIIPTRPGSLGHMTNPLAKSHHKPTDLCK</sequence>
<feature type="compositionally biased region" description="Polar residues" evidence="1">
    <location>
        <begin position="83"/>
        <end position="100"/>
    </location>
</feature>
<evidence type="ECO:0000313" key="3">
    <source>
        <dbReference type="Proteomes" id="UP001642540"/>
    </source>
</evidence>
<comment type="caution">
    <text evidence="2">The sequence shown here is derived from an EMBL/GenBank/DDBJ whole genome shotgun (WGS) entry which is preliminary data.</text>
</comment>
<evidence type="ECO:0000313" key="2">
    <source>
        <dbReference type="EMBL" id="CAL8134672.1"/>
    </source>
</evidence>
<feature type="compositionally biased region" description="Low complexity" evidence="1">
    <location>
        <begin position="58"/>
        <end position="82"/>
    </location>
</feature>
<gene>
    <name evidence="2" type="ORF">ODALV1_LOCUS25630</name>
</gene>
<feature type="region of interest" description="Disordered" evidence="1">
    <location>
        <begin position="33"/>
        <end position="192"/>
    </location>
</feature>
<keyword evidence="3" id="KW-1185">Reference proteome</keyword>
<reference evidence="2 3" key="1">
    <citation type="submission" date="2024-08" db="EMBL/GenBank/DDBJ databases">
        <authorList>
            <person name="Cucini C."/>
            <person name="Frati F."/>
        </authorList>
    </citation>
    <scope>NUCLEOTIDE SEQUENCE [LARGE SCALE GENOMIC DNA]</scope>
</reference>
<dbReference type="EMBL" id="CAXLJM020000105">
    <property type="protein sequence ID" value="CAL8134672.1"/>
    <property type="molecule type" value="Genomic_DNA"/>
</dbReference>
<proteinExistence type="predicted"/>